<dbReference type="GO" id="GO:0005524">
    <property type="term" value="F:ATP binding"/>
    <property type="evidence" value="ECO:0007669"/>
    <property type="project" value="InterPro"/>
</dbReference>
<dbReference type="OrthoDB" id="196847at2759"/>
<evidence type="ECO:0000259" key="2">
    <source>
        <dbReference type="Pfam" id="PF02786"/>
    </source>
</evidence>
<proteinExistence type="predicted"/>
<feature type="region of interest" description="Disordered" evidence="1">
    <location>
        <begin position="14"/>
        <end position="49"/>
    </location>
</feature>
<dbReference type="PANTHER" id="PTHR45007:SF1">
    <property type="entry name" value="CARBOXYLASE, PUTATIVE (AFU_ORTHOLOGUE AFUA_5G07570)-RELATED"/>
    <property type="match status" value="1"/>
</dbReference>
<feature type="compositionally biased region" description="Pro residues" evidence="1">
    <location>
        <begin position="36"/>
        <end position="46"/>
    </location>
</feature>
<gene>
    <name evidence="3" type="ORF">FIBSPDRAFT_1053981</name>
</gene>
<organism evidence="3 4">
    <name type="scientific">Athelia psychrophila</name>
    <dbReference type="NCBI Taxonomy" id="1759441"/>
    <lineage>
        <taxon>Eukaryota</taxon>
        <taxon>Fungi</taxon>
        <taxon>Dikarya</taxon>
        <taxon>Basidiomycota</taxon>
        <taxon>Agaricomycotina</taxon>
        <taxon>Agaricomycetes</taxon>
        <taxon>Agaricomycetidae</taxon>
        <taxon>Atheliales</taxon>
        <taxon>Atheliaceae</taxon>
        <taxon>Athelia</taxon>
    </lineage>
</organism>
<evidence type="ECO:0000256" key="1">
    <source>
        <dbReference type="SAM" id="MobiDB-lite"/>
    </source>
</evidence>
<evidence type="ECO:0000313" key="3">
    <source>
        <dbReference type="EMBL" id="KZP05627.1"/>
    </source>
</evidence>
<dbReference type="STRING" id="436010.A0A167W2M6"/>
<name>A0A167W2M6_9AGAM</name>
<feature type="compositionally biased region" description="Polar residues" evidence="1">
    <location>
        <begin position="19"/>
        <end position="31"/>
    </location>
</feature>
<dbReference type="Pfam" id="PF02786">
    <property type="entry name" value="CPSase_L_D2"/>
    <property type="match status" value="1"/>
</dbReference>
<dbReference type="Gene3D" id="3.30.1490.20">
    <property type="entry name" value="ATP-grasp fold, A domain"/>
    <property type="match status" value="1"/>
</dbReference>
<sequence>MACKSLIYNSSPIAEHKAPTSTQATASSPRALSSPPFLPPGRPDGPAPGTLRIAADMIVHDLAVASGIPDGIRYPVMIDALDGEGRRGMRVVSAEEGVEEALKRCMGESPSGELFADKAVWPGGSTLRVQRRFQNVVETAPFTITRNPVEYPLAASVNMALALRYQGVGTTEYLVNSRTGK</sequence>
<evidence type="ECO:0000313" key="4">
    <source>
        <dbReference type="Proteomes" id="UP000076532"/>
    </source>
</evidence>
<dbReference type="SUPFAM" id="SSF56059">
    <property type="entry name" value="Glutathione synthetase ATP-binding domain-like"/>
    <property type="match status" value="1"/>
</dbReference>
<accession>A0A167W2M6</accession>
<dbReference type="Gene3D" id="3.30.470.20">
    <property type="entry name" value="ATP-grasp fold, B domain"/>
    <property type="match status" value="1"/>
</dbReference>
<dbReference type="Proteomes" id="UP000076532">
    <property type="component" value="Unassembled WGS sequence"/>
</dbReference>
<dbReference type="AlphaFoldDB" id="A0A167W2M6"/>
<dbReference type="InterPro" id="IPR005479">
    <property type="entry name" value="CPAse_ATP-bd"/>
</dbReference>
<protein>
    <recommendedName>
        <fullName evidence="2">Carbamoyl phosphate synthase ATP-binding domain-containing protein</fullName>
    </recommendedName>
</protein>
<dbReference type="PANTHER" id="PTHR45007">
    <property type="entry name" value="CARBOXYLASE, PUTATIVE (AFU_ORTHOLOGUE AFUA_5G07570)-RELATED"/>
    <property type="match status" value="1"/>
</dbReference>
<feature type="domain" description="Carbamoyl phosphate synthase ATP-binding" evidence="2">
    <location>
        <begin position="57"/>
        <end position="113"/>
    </location>
</feature>
<reference evidence="3 4" key="1">
    <citation type="journal article" date="2016" name="Mol. Biol. Evol.">
        <title>Comparative Genomics of Early-Diverging Mushroom-Forming Fungi Provides Insights into the Origins of Lignocellulose Decay Capabilities.</title>
        <authorList>
            <person name="Nagy L.G."/>
            <person name="Riley R."/>
            <person name="Tritt A."/>
            <person name="Adam C."/>
            <person name="Daum C."/>
            <person name="Floudas D."/>
            <person name="Sun H."/>
            <person name="Yadav J.S."/>
            <person name="Pangilinan J."/>
            <person name="Larsson K.H."/>
            <person name="Matsuura K."/>
            <person name="Barry K."/>
            <person name="Labutti K."/>
            <person name="Kuo R."/>
            <person name="Ohm R.A."/>
            <person name="Bhattacharya S.S."/>
            <person name="Shirouzu T."/>
            <person name="Yoshinaga Y."/>
            <person name="Martin F.M."/>
            <person name="Grigoriev I.V."/>
            <person name="Hibbett D.S."/>
        </authorList>
    </citation>
    <scope>NUCLEOTIDE SEQUENCE [LARGE SCALE GENOMIC DNA]</scope>
    <source>
        <strain evidence="3 4">CBS 109695</strain>
    </source>
</reference>
<keyword evidence="4" id="KW-1185">Reference proteome</keyword>
<dbReference type="InterPro" id="IPR013815">
    <property type="entry name" value="ATP_grasp_subdomain_1"/>
</dbReference>
<dbReference type="EMBL" id="KV417827">
    <property type="protein sequence ID" value="KZP05627.1"/>
    <property type="molecule type" value="Genomic_DNA"/>
</dbReference>